<gene>
    <name evidence="3" type="ORF">DPX39_050036900</name>
</gene>
<dbReference type="Gene3D" id="1.20.58.690">
    <property type="match status" value="1"/>
</dbReference>
<sequence length="198" mass="23061">MLRRTRFICVGAKQFFRTDGQPYQPYTIKSLFLFGFIASTAFLSVFTVKETKKAGPLELPDELEDERRRRNDPRRPPWPLLHQRSVLLREGKAPHDDLLLLWEQTRHYYPADWLVPLEITQVLKYTSGAYLQNYVPDPDQLRKEVLMQLLNIQYGRVRDPNGGRLNRDVKEIIAMAIEDLENMDLSPGTEPALVPTHT</sequence>
<proteinExistence type="predicted"/>
<feature type="domain" description="Mitochondrial membrane-anchored protein" evidence="2">
    <location>
        <begin position="47"/>
        <end position="198"/>
    </location>
</feature>
<evidence type="ECO:0000313" key="3">
    <source>
        <dbReference type="EMBL" id="RHW72410.1"/>
    </source>
</evidence>
<keyword evidence="1" id="KW-1133">Transmembrane helix</keyword>
<organism evidence="3">
    <name type="scientific">Trypanosoma brucei equiperdum</name>
    <dbReference type="NCBI Taxonomy" id="630700"/>
    <lineage>
        <taxon>Eukaryota</taxon>
        <taxon>Discoba</taxon>
        <taxon>Euglenozoa</taxon>
        <taxon>Kinetoplastea</taxon>
        <taxon>Metakinetoplastina</taxon>
        <taxon>Trypanosomatida</taxon>
        <taxon>Trypanosomatidae</taxon>
        <taxon>Trypanosoma</taxon>
    </lineage>
</organism>
<dbReference type="Proteomes" id="UP000266743">
    <property type="component" value="Chromosome 5"/>
</dbReference>
<accession>A0A3L6LDC2</accession>
<keyword evidence="1" id="KW-0812">Transmembrane</keyword>
<dbReference type="InterPro" id="IPR040571">
    <property type="entry name" value="MIX"/>
</dbReference>
<evidence type="ECO:0000256" key="1">
    <source>
        <dbReference type="SAM" id="Phobius"/>
    </source>
</evidence>
<reference evidence="3" key="1">
    <citation type="submission" date="2018-09" db="EMBL/GenBank/DDBJ databases">
        <title>whole genome sequence of T. equiperdum IVM-t1 strain.</title>
        <authorList>
            <person name="Suganuma K."/>
        </authorList>
    </citation>
    <scope>NUCLEOTIDE SEQUENCE [LARGE SCALE GENOMIC DNA]</scope>
    <source>
        <strain evidence="3">IVM-t1</strain>
    </source>
</reference>
<evidence type="ECO:0000259" key="2">
    <source>
        <dbReference type="Pfam" id="PF18529"/>
    </source>
</evidence>
<keyword evidence="1" id="KW-0472">Membrane</keyword>
<comment type="caution">
    <text evidence="3">The sequence shown here is derived from an EMBL/GenBank/DDBJ whole genome shotgun (WGS) entry which is preliminary data.</text>
</comment>
<dbReference type="Pfam" id="PF18529">
    <property type="entry name" value="MIX"/>
    <property type="match status" value="1"/>
</dbReference>
<protein>
    <submittedName>
        <fullName evidence="3">MIX protein</fullName>
    </submittedName>
</protein>
<dbReference type="EMBL" id="QSBY01000005">
    <property type="protein sequence ID" value="RHW72410.1"/>
    <property type="molecule type" value="Genomic_DNA"/>
</dbReference>
<name>A0A3L6LDC2_9TRYP</name>
<dbReference type="AlphaFoldDB" id="A0A3L6LDC2"/>
<feature type="transmembrane region" description="Helical" evidence="1">
    <location>
        <begin position="26"/>
        <end position="48"/>
    </location>
</feature>